<reference evidence="3" key="1">
    <citation type="submission" date="2023-06" db="EMBL/GenBank/DDBJ databases">
        <authorList>
            <consortium name="Lawrence Berkeley National Laboratory"/>
            <person name="Ahrendt S."/>
            <person name="Sahu N."/>
            <person name="Indic B."/>
            <person name="Wong-Bajracharya J."/>
            <person name="Merenyi Z."/>
            <person name="Ke H.-M."/>
            <person name="Monk M."/>
            <person name="Kocsube S."/>
            <person name="Drula E."/>
            <person name="Lipzen A."/>
            <person name="Balint B."/>
            <person name="Henrissat B."/>
            <person name="Andreopoulos B."/>
            <person name="Martin F.M."/>
            <person name="Harder C.B."/>
            <person name="Rigling D."/>
            <person name="Ford K.L."/>
            <person name="Foster G.D."/>
            <person name="Pangilinan J."/>
            <person name="Papanicolaou A."/>
            <person name="Barry K."/>
            <person name="LaButti K."/>
            <person name="Viragh M."/>
            <person name="Koriabine M."/>
            <person name="Yan M."/>
            <person name="Riley R."/>
            <person name="Champramary S."/>
            <person name="Plett K.L."/>
            <person name="Tsai I.J."/>
            <person name="Slot J."/>
            <person name="Sipos G."/>
            <person name="Plett J."/>
            <person name="Nagy L.G."/>
            <person name="Grigoriev I.V."/>
        </authorList>
    </citation>
    <scope>NUCLEOTIDE SEQUENCE</scope>
    <source>
        <strain evidence="3">ICMP 16352</strain>
    </source>
</reference>
<proteinExistence type="predicted"/>
<gene>
    <name evidence="3" type="ORF">IW261DRAFT_1348419</name>
</gene>
<dbReference type="InterPro" id="IPR003615">
    <property type="entry name" value="HNH_nuc"/>
</dbReference>
<protein>
    <recommendedName>
        <fullName evidence="2">HNH nuclease domain-containing protein</fullName>
    </recommendedName>
</protein>
<evidence type="ECO:0000259" key="2">
    <source>
        <dbReference type="Pfam" id="PF13391"/>
    </source>
</evidence>
<dbReference type="AlphaFoldDB" id="A0AA39NAW6"/>
<accession>A0AA39NAW6</accession>
<dbReference type="Pfam" id="PF13391">
    <property type="entry name" value="HNH_2"/>
    <property type="match status" value="1"/>
</dbReference>
<sequence length="398" mass="44838">MASCIHDFAAFNIHLSYRNAQVLALSIPIVDIKRLSIRPLKWLRYVAFTVFGAIGHLALTADGSAVEDENITWESQDRLCEDYYYIPDGELHLVDYQCLNDRITSSATELRLPSFSQSIIQRDGDFCVFTGTEAAYCEAIHILPKCKGDEYIQAVHRDRRHAYSGIPSSILEFESPILESIDCDENGILVTSDLHKMHAHGAIAFLKTPNFALNPEDIPRVEEGDVPTSRITLQHIRPPQGRYTVPQCDARITGSGNPPVSAIILDFVYGVAALKRWSRGPDVEKMMRERFEAIYESIPPLPRPSPPEFSDDDIRDDDPNDGDYEPQRSGTGSKHRRRYTDKTSDSMLRAMDTVLALSMYVKGNTLESLAAERERCTEEAELRAQEASSEKVKQWLQG</sequence>
<evidence type="ECO:0000313" key="3">
    <source>
        <dbReference type="EMBL" id="KAK0462184.1"/>
    </source>
</evidence>
<dbReference type="Proteomes" id="UP001175227">
    <property type="component" value="Unassembled WGS sequence"/>
</dbReference>
<feature type="region of interest" description="Disordered" evidence="1">
    <location>
        <begin position="297"/>
        <end position="344"/>
    </location>
</feature>
<organism evidence="3 4">
    <name type="scientific">Armillaria novae-zelandiae</name>
    <dbReference type="NCBI Taxonomy" id="153914"/>
    <lineage>
        <taxon>Eukaryota</taxon>
        <taxon>Fungi</taxon>
        <taxon>Dikarya</taxon>
        <taxon>Basidiomycota</taxon>
        <taxon>Agaricomycotina</taxon>
        <taxon>Agaricomycetes</taxon>
        <taxon>Agaricomycetidae</taxon>
        <taxon>Agaricales</taxon>
        <taxon>Marasmiineae</taxon>
        <taxon>Physalacriaceae</taxon>
        <taxon>Armillaria</taxon>
    </lineage>
</organism>
<comment type="caution">
    <text evidence="3">The sequence shown here is derived from an EMBL/GenBank/DDBJ whole genome shotgun (WGS) entry which is preliminary data.</text>
</comment>
<feature type="compositionally biased region" description="Acidic residues" evidence="1">
    <location>
        <begin position="309"/>
        <end position="324"/>
    </location>
</feature>
<name>A0AA39NAW6_9AGAR</name>
<dbReference type="EMBL" id="JAUEPR010000130">
    <property type="protein sequence ID" value="KAK0462184.1"/>
    <property type="molecule type" value="Genomic_DNA"/>
</dbReference>
<evidence type="ECO:0000313" key="4">
    <source>
        <dbReference type="Proteomes" id="UP001175227"/>
    </source>
</evidence>
<evidence type="ECO:0000256" key="1">
    <source>
        <dbReference type="SAM" id="MobiDB-lite"/>
    </source>
</evidence>
<keyword evidence="4" id="KW-1185">Reference proteome</keyword>
<feature type="domain" description="HNH nuclease" evidence="2">
    <location>
        <begin position="127"/>
        <end position="205"/>
    </location>
</feature>